<dbReference type="AlphaFoldDB" id="K2JKV7"/>
<dbReference type="EMBL" id="AMOT01000008">
    <property type="protein sequence ID" value="EKE84091.1"/>
    <property type="molecule type" value="Genomic_DNA"/>
</dbReference>
<dbReference type="Proteomes" id="UP000006759">
    <property type="component" value="Unassembled WGS sequence"/>
</dbReference>
<proteinExistence type="predicted"/>
<evidence type="ECO:0000313" key="1">
    <source>
        <dbReference type="EMBL" id="EKE84091.1"/>
    </source>
</evidence>
<organism evidence="1 2">
    <name type="scientific">Helicobacter pylori R036d</name>
    <dbReference type="NCBI Taxonomy" id="1145113"/>
    <lineage>
        <taxon>Bacteria</taxon>
        <taxon>Pseudomonadati</taxon>
        <taxon>Campylobacterota</taxon>
        <taxon>Epsilonproteobacteria</taxon>
        <taxon>Campylobacterales</taxon>
        <taxon>Helicobacteraceae</taxon>
        <taxon>Helicobacter</taxon>
    </lineage>
</organism>
<evidence type="ECO:0000313" key="2">
    <source>
        <dbReference type="Proteomes" id="UP000006759"/>
    </source>
</evidence>
<reference evidence="1 2" key="1">
    <citation type="submission" date="2012-08" db="EMBL/GenBank/DDBJ databases">
        <title>Comparative Sequence Analysis of H. pylori isolates.</title>
        <authorList>
            <person name="Blanchard T.G."/>
            <person name="Czinn S.J."/>
            <person name="McCracken C.M."/>
            <person name="Abolude K.A."/>
            <person name="Shefchek K.S."/>
            <person name="Maroo A.M."/>
            <person name="Santana-Cruz I.S."/>
            <person name="Tallon L.J."/>
            <person name="Ficke F.W.F."/>
        </authorList>
    </citation>
    <scope>NUCLEOTIDE SEQUENCE [LARGE SCALE GENOMIC DNA]</scope>
    <source>
        <strain evidence="1 2">R036d</strain>
    </source>
</reference>
<protein>
    <submittedName>
        <fullName evidence="1">Uncharacterized protein</fullName>
    </submittedName>
</protein>
<name>K2JKV7_HELPX</name>
<gene>
    <name evidence="1" type="ORF">OUI_1605</name>
</gene>
<dbReference type="PATRIC" id="fig|1145113.3.peg.1565"/>
<accession>K2JKV7</accession>
<sequence>MCVLRTHASLSCVKNGDFSLEIEQNQPNQKKKKIFMGLIKF</sequence>
<comment type="caution">
    <text evidence="1">The sequence shown here is derived from an EMBL/GenBank/DDBJ whole genome shotgun (WGS) entry which is preliminary data.</text>
</comment>